<feature type="transmembrane region" description="Helical" evidence="1">
    <location>
        <begin position="247"/>
        <end position="265"/>
    </location>
</feature>
<proteinExistence type="predicted"/>
<feature type="transmembrane region" description="Helical" evidence="1">
    <location>
        <begin position="48"/>
        <end position="70"/>
    </location>
</feature>
<feature type="transmembrane region" description="Helical" evidence="1">
    <location>
        <begin position="215"/>
        <end position="235"/>
    </location>
</feature>
<gene>
    <name evidence="2" type="ORF">Sv326_0677</name>
</gene>
<reference evidence="3" key="1">
    <citation type="submission" date="2020-07" db="EMBL/GenBank/DDBJ databases">
        <title>Metabolic diversity and evolutionary history of the archaeal phylum ###Micrarchaeota### uncovered from a freshwater lake metagenome.</title>
        <authorList>
            <person name="Kadnikov V.V."/>
            <person name="Savvichev A.S."/>
            <person name="Mardanov A.V."/>
            <person name="Beletsky A.V."/>
            <person name="Chupakov A.V."/>
            <person name="Kokryatskaya N.M."/>
            <person name="Pimenov N.V."/>
            <person name="Ravin N.V."/>
        </authorList>
    </citation>
    <scope>NUCLEOTIDE SEQUENCE [LARGE SCALE GENOMIC DNA]</scope>
</reference>
<dbReference type="AlphaFoldDB" id="A0A7D5XHK0"/>
<organism evidence="2 3">
    <name type="scientific">Fermentimicrarchaeum limneticum</name>
    <dbReference type="NCBI Taxonomy" id="2795018"/>
    <lineage>
        <taxon>Archaea</taxon>
        <taxon>Candidatus Micrarchaeota</taxon>
        <taxon>Candidatus Fermentimicrarchaeales</taxon>
        <taxon>Candidatus Fermentimicrarchaeaceae</taxon>
        <taxon>Candidatus Fermentimicrarchaeum</taxon>
    </lineage>
</organism>
<dbReference type="Proteomes" id="UP000510821">
    <property type="component" value="Chromosome"/>
</dbReference>
<feature type="transmembrane region" description="Helical" evidence="1">
    <location>
        <begin position="21"/>
        <end position="36"/>
    </location>
</feature>
<protein>
    <submittedName>
        <fullName evidence="2">Uncharacterized protein</fullName>
    </submittedName>
</protein>
<dbReference type="EMBL" id="CP058998">
    <property type="protein sequence ID" value="QLJ52852.1"/>
    <property type="molecule type" value="Genomic_DNA"/>
</dbReference>
<feature type="transmembrane region" description="Helical" evidence="1">
    <location>
        <begin position="117"/>
        <end position="137"/>
    </location>
</feature>
<accession>A0A7D5XHK0</accession>
<name>A0A7D5XHK0_FERL1</name>
<feature type="transmembrane region" description="Helical" evidence="1">
    <location>
        <begin position="158"/>
        <end position="176"/>
    </location>
</feature>
<keyword evidence="1" id="KW-0472">Membrane</keyword>
<evidence type="ECO:0000313" key="2">
    <source>
        <dbReference type="EMBL" id="QLJ52852.1"/>
    </source>
</evidence>
<evidence type="ECO:0000313" key="3">
    <source>
        <dbReference type="Proteomes" id="UP000510821"/>
    </source>
</evidence>
<keyword evidence="1" id="KW-1133">Transmembrane helix</keyword>
<dbReference type="KEGG" id="flt:Sv326_0677"/>
<feature type="transmembrane region" description="Helical" evidence="1">
    <location>
        <begin position="82"/>
        <end position="105"/>
    </location>
</feature>
<sequence>MRQDKIDKLIKEVRENSVDQVIVTGLLSFVIFLLTIRTEEYISSESFALMVVMVSIWLIGAFGMRAYGILTGDEYLKRRSKNFSKIALFVALVTIFSILLNFIIIHGGLQISSMNNFISSTTLATLFTMYILNPRDIENASIRTFNRVSRFLRARKRHIAYIAYLIVAFMLVHTVIHEGIHLLTSYIVGKPCGQIHIDLWRGVGSIGDCSDENNLLIAASPYIVFSGLVVLIGLILYKFKKSEKNKFWWNIGVITIFILVMEILINFKWDAGDFRIITNNLNSWFHR</sequence>
<keyword evidence="1" id="KW-0812">Transmembrane</keyword>
<evidence type="ECO:0000256" key="1">
    <source>
        <dbReference type="SAM" id="Phobius"/>
    </source>
</evidence>